<dbReference type="CDD" id="cd00093">
    <property type="entry name" value="HTH_XRE"/>
    <property type="match status" value="1"/>
</dbReference>
<protein>
    <submittedName>
        <fullName evidence="2">Scr1 family TA system antitoxin-like transcriptional regulator</fullName>
    </submittedName>
</protein>
<dbReference type="Pfam" id="PF13560">
    <property type="entry name" value="HTH_31"/>
    <property type="match status" value="1"/>
</dbReference>
<evidence type="ECO:0000313" key="3">
    <source>
        <dbReference type="Proteomes" id="UP001291653"/>
    </source>
</evidence>
<dbReference type="InterPro" id="IPR001387">
    <property type="entry name" value="Cro/C1-type_HTH"/>
</dbReference>
<proteinExistence type="predicted"/>
<dbReference type="SMART" id="SM00530">
    <property type="entry name" value="HTH_XRE"/>
    <property type="match status" value="1"/>
</dbReference>
<dbReference type="Gene3D" id="1.10.260.40">
    <property type="entry name" value="lambda repressor-like DNA-binding domains"/>
    <property type="match status" value="1"/>
</dbReference>
<keyword evidence="3" id="KW-1185">Reference proteome</keyword>
<dbReference type="Pfam" id="PF19054">
    <property type="entry name" value="DUF5753"/>
    <property type="match status" value="1"/>
</dbReference>
<evidence type="ECO:0000313" key="2">
    <source>
        <dbReference type="EMBL" id="GLF98634.1"/>
    </source>
</evidence>
<dbReference type="SUPFAM" id="SSF47413">
    <property type="entry name" value="lambda repressor-like DNA-binding domains"/>
    <property type="match status" value="1"/>
</dbReference>
<dbReference type="EMBL" id="BSBI01000015">
    <property type="protein sequence ID" value="GLF98634.1"/>
    <property type="molecule type" value="Genomic_DNA"/>
</dbReference>
<evidence type="ECO:0000259" key="1">
    <source>
        <dbReference type="PROSITE" id="PS50943"/>
    </source>
</evidence>
<dbReference type="InterPro" id="IPR043917">
    <property type="entry name" value="DUF5753"/>
</dbReference>
<accession>A0ABQ5P7R4</accession>
<dbReference type="PROSITE" id="PS50943">
    <property type="entry name" value="HTH_CROC1"/>
    <property type="match status" value="1"/>
</dbReference>
<gene>
    <name evidence="2" type="ORF">SYYSPA8_30075</name>
</gene>
<feature type="domain" description="HTH cro/C1-type" evidence="1">
    <location>
        <begin position="28"/>
        <end position="64"/>
    </location>
</feature>
<organism evidence="2 3">
    <name type="scientific">Streptomyces yaizuensis</name>
    <dbReference type="NCBI Taxonomy" id="2989713"/>
    <lineage>
        <taxon>Bacteria</taxon>
        <taxon>Bacillati</taxon>
        <taxon>Actinomycetota</taxon>
        <taxon>Actinomycetes</taxon>
        <taxon>Kitasatosporales</taxon>
        <taxon>Streptomycetaceae</taxon>
        <taxon>Streptomyces</taxon>
    </lineage>
</organism>
<dbReference type="Proteomes" id="UP001291653">
    <property type="component" value="Unassembled WGS sequence"/>
</dbReference>
<sequence length="286" mass="32282">MLEREETLVNRKELNPEASPCAAYGARLRSSREARGWTQDDLAELMTYSGRHISAVETARKPPTRHFSLCADAAFGLENTTDTFERAWREIRTGALLEGFPEYVAYEARAIEIRLYEVGIIPGLLQIPAYARAMADGDVYRGSIPSELADERVAFVAERQAALARSRPPMMFVVMDQSCIRRQVGGPEVMRAQYDRLLEFAEQPNAVLQIATDQIGERRPFNLPINLLTLADWTVMAYAESQMQGYLEREITAVRPLLREYHQLQAVSASQAESLAMIRELRKGTP</sequence>
<dbReference type="InterPro" id="IPR010982">
    <property type="entry name" value="Lambda_DNA-bd_dom_sf"/>
</dbReference>
<dbReference type="RefSeq" id="WP_323450603.1">
    <property type="nucleotide sequence ID" value="NZ_BSBI01000015.1"/>
</dbReference>
<reference evidence="2 3" key="1">
    <citation type="submission" date="2022-10" db="EMBL/GenBank/DDBJ databases">
        <title>Draft genome sequence of Streptomyces sp. YSPA8.</title>
        <authorList>
            <person name="Moriuchi R."/>
            <person name="Dohra H."/>
            <person name="Yamamura H."/>
            <person name="Kodani S."/>
        </authorList>
    </citation>
    <scope>NUCLEOTIDE SEQUENCE [LARGE SCALE GENOMIC DNA]</scope>
    <source>
        <strain evidence="2 3">YSPA8</strain>
    </source>
</reference>
<comment type="caution">
    <text evidence="2">The sequence shown here is derived from an EMBL/GenBank/DDBJ whole genome shotgun (WGS) entry which is preliminary data.</text>
</comment>
<name>A0ABQ5P7R4_9ACTN</name>